<organism evidence="3 4">
    <name type="scientific">Candidozyma auris</name>
    <name type="common">Yeast</name>
    <name type="synonym">Candida auris</name>
    <dbReference type="NCBI Taxonomy" id="498019"/>
    <lineage>
        <taxon>Eukaryota</taxon>
        <taxon>Fungi</taxon>
        <taxon>Dikarya</taxon>
        <taxon>Ascomycota</taxon>
        <taxon>Saccharomycotina</taxon>
        <taxon>Pichiomycetes</taxon>
        <taxon>Metschnikowiaceae</taxon>
        <taxon>Candidozyma</taxon>
    </lineage>
</organism>
<dbReference type="VEuPathDB" id="FungiDB:CJJ07_000532"/>
<comment type="caution">
    <text evidence="3">The sequence shown here is derived from an EMBL/GenBank/DDBJ whole genome shotgun (WGS) entry which is preliminary data.</text>
</comment>
<dbReference type="Proteomes" id="UP000037122">
    <property type="component" value="Unassembled WGS sequence"/>
</dbReference>
<evidence type="ECO:0000313" key="3">
    <source>
        <dbReference type="EMBL" id="KND95951.1"/>
    </source>
</evidence>
<feature type="signal peptide" evidence="2">
    <location>
        <begin position="1"/>
        <end position="15"/>
    </location>
</feature>
<accession>A0A0L0NP79</accession>
<feature type="region of interest" description="Disordered" evidence="1">
    <location>
        <begin position="140"/>
        <end position="178"/>
    </location>
</feature>
<feature type="compositionally biased region" description="Polar residues" evidence="1">
    <location>
        <begin position="167"/>
        <end position="177"/>
    </location>
</feature>
<reference evidence="4" key="1">
    <citation type="journal article" date="2015" name="BMC Genomics">
        <title>Draft genome of a commonly misdiagnosed multidrug resistant pathogen Candida auris.</title>
        <authorList>
            <person name="Chatterjee S."/>
            <person name="Alampalli S.V."/>
            <person name="Nageshan R.K."/>
            <person name="Chettiar S.T."/>
            <person name="Joshi S."/>
            <person name="Tatu U.S."/>
        </authorList>
    </citation>
    <scope>NUCLEOTIDE SEQUENCE [LARGE SCALE GENOMIC DNA]</scope>
    <source>
        <strain evidence="4">6684</strain>
    </source>
</reference>
<proteinExistence type="predicted"/>
<dbReference type="VEuPathDB" id="FungiDB:QG37_07763"/>
<dbReference type="VEuPathDB" id="FungiDB:CJJ09_002090"/>
<evidence type="ECO:0000256" key="1">
    <source>
        <dbReference type="SAM" id="MobiDB-lite"/>
    </source>
</evidence>
<protein>
    <submittedName>
        <fullName evidence="3">Putative cell wall</fullName>
    </submittedName>
</protein>
<dbReference type="VEuPathDB" id="FungiDB:CJI96_0001552"/>
<sequence length="284" mass="30148">MKYLALALLASTAAAQRFMFWAETSNDEYNGKGLYANKEAHSGIDYIFVSDRAIGLEYDERDQELEGWDLEMAIIGNSLVMASRGDYDDDTAIVDGYLSLRTKTWVCKVTQDPNGYQRDNLVYVSDGPPQDDCSEVRFRAERDGTGGPSSSSSPSTTHPTSSLPTSDHTFTVPTISHPTGWNTTITTTTLTDITTYCPTETTITITTCGPQTCNPTTITVSEPTTVTVSSCIPPTSPPPPGTTTPGPSSVLPTSHLPTVSSINIGGTAGASFLAGIAGLVAMLA</sequence>
<keyword evidence="2" id="KW-0732">Signal</keyword>
<evidence type="ECO:0000313" key="4">
    <source>
        <dbReference type="Proteomes" id="UP000037122"/>
    </source>
</evidence>
<dbReference type="VEuPathDB" id="FungiDB:B9J08_000116"/>
<feature type="chain" id="PRO_5012520192" evidence="2">
    <location>
        <begin position="16"/>
        <end position="284"/>
    </location>
</feature>
<dbReference type="AlphaFoldDB" id="A0A0L0NP79"/>
<feature type="compositionally biased region" description="Low complexity" evidence="1">
    <location>
        <begin position="148"/>
        <end position="166"/>
    </location>
</feature>
<evidence type="ECO:0000256" key="2">
    <source>
        <dbReference type="SAM" id="SignalP"/>
    </source>
</evidence>
<name>A0A0L0NP79_CANAR</name>
<dbReference type="EMBL" id="LGST01000063">
    <property type="protein sequence ID" value="KND95951.1"/>
    <property type="molecule type" value="Genomic_DNA"/>
</dbReference>
<gene>
    <name evidence="3" type="ORF">QG37_07763</name>
</gene>
<dbReference type="VEuPathDB" id="FungiDB:CJI97_000121"/>